<sequence length="104" mass="12486">MPVTLTKMKSGPKKFQAIFYNKDGKKLKTVRFGARGYEDYTIHHDRERMKRYDMRHKSREDWTRSGKYTPGFWSKWLLWSKPSFTDALKVTEKKIGDKITYSRS</sequence>
<dbReference type="Pfam" id="PF19058">
    <property type="entry name" value="DUF5754"/>
    <property type="match status" value="1"/>
</dbReference>
<proteinExistence type="predicted"/>
<evidence type="ECO:0000313" key="1">
    <source>
        <dbReference type="EMBL" id="AAC96489.2"/>
    </source>
</evidence>
<reference evidence="1 2" key="5">
    <citation type="journal article" date="1997" name="Virology">
        <title>Analysis of 74 kb of DNA located at the right end of the 330-kb chlorella virus PBCV-1 genome.</title>
        <authorList>
            <person name="Li Y."/>
            <person name="Lu Z."/>
            <person name="Sun L."/>
            <person name="Ropp S."/>
            <person name="Kutish G.F."/>
            <person name="Rock D.L."/>
            <person name="Van Etten J.L."/>
        </authorList>
    </citation>
    <scope>NUCLEOTIDE SEQUENCE [LARGE SCALE GENOMIC DNA]</scope>
</reference>
<reference evidence="1 2" key="6">
    <citation type="journal article" date="1999" name="Virology">
        <title>Chlorella virus PBCV-1 encodes a functional homospermidine synthase.</title>
        <authorList>
            <person name="Kaiser A."/>
            <person name="Vollmert M."/>
            <person name="Tholl D."/>
            <person name="Graves M.V."/>
            <person name="Gurnon J.R."/>
            <person name="Xing W."/>
            <person name="Lisec A.D."/>
            <person name="Nickerson K.W."/>
            <person name="Van Etten J.L."/>
        </authorList>
    </citation>
    <scope>NUCLEOTIDE SEQUENCE [LARGE SCALE GENOMIC DNA]</scope>
</reference>
<dbReference type="OrthoDB" id="18981at10239"/>
<name>Q84442_PBCV1</name>
<dbReference type="KEGG" id="vg:917876"/>
<keyword evidence="2" id="KW-1185">Reference proteome</keyword>
<protein>
    <submittedName>
        <fullName evidence="1">Uncharacterized protein</fullName>
    </submittedName>
</protein>
<accession>Q84442</accession>
<gene>
    <name evidence="1" type="primary">A121R</name>
</gene>
<dbReference type="EMBL" id="JF411744">
    <property type="protein sequence ID" value="AAC96489.2"/>
    <property type="molecule type" value="Genomic_DNA"/>
</dbReference>
<dbReference type="RefSeq" id="NP_048469.2">
    <property type="nucleotide sequence ID" value="NC_000852.5"/>
</dbReference>
<reference evidence="1 2" key="7">
    <citation type="journal article" date="2000" name="Virology">
        <title>Characterization of a beta-1,3-glucanase encoded by chlorella virus PBCV-1.</title>
        <authorList>
            <person name="Sun L."/>
            <person name="Gurnon J.R."/>
            <person name="Adams B.J."/>
            <person name="Graves M.V."/>
            <person name="Van Etten J.L."/>
        </authorList>
    </citation>
    <scope>NUCLEOTIDE SEQUENCE [LARGE SCALE GENOMIC DNA]</scope>
</reference>
<dbReference type="InterPro" id="IPR043930">
    <property type="entry name" value="DUF5754"/>
</dbReference>
<reference evidence="1 2" key="3">
    <citation type="journal article" date="1996" name="Virology">
        <title>Analysis of 94 kb of the chlorella virus PBCV-1 330-kb genome: map positions 88 to 182.</title>
        <authorList>
            <person name="Lu Z."/>
            <person name="Li Y."/>
            <person name="Que Q."/>
            <person name="Kutish G.F."/>
            <person name="Rock D.L."/>
            <person name="Van Etten J.L."/>
        </authorList>
    </citation>
    <scope>NUCLEOTIDE SEQUENCE [LARGE SCALE GENOMIC DNA]</scope>
</reference>
<reference evidence="1 2" key="1">
    <citation type="journal article" date="1995" name="Virology">
        <title>Analysis of 45 kb of DNA located at the left end of the chlorella virus PBCV-1 genome.</title>
        <authorList>
            <person name="Lu Z."/>
            <person name="Li Y."/>
            <person name="Zhang Y."/>
            <person name="Kutish G.F."/>
            <person name="Rock D.L."/>
            <person name="Van Etten J.L."/>
        </authorList>
    </citation>
    <scope>NUCLEOTIDE SEQUENCE [LARGE SCALE GENOMIC DNA]</scope>
</reference>
<reference evidence="1 2" key="8">
    <citation type="journal article" date="2010" name="J. Virol.">
        <title>Microarray analysis of Paramecium bursaria chlorella virus 1 transcription.</title>
        <authorList>
            <person name="Yanai-Balser G.M."/>
            <person name="Duncan G.A."/>
            <person name="Eudy J.D."/>
            <person name="Wang D."/>
            <person name="Li X."/>
            <person name="Agarkova I.V."/>
            <person name="Dunigan D.D."/>
            <person name="Van Etten J.L."/>
        </authorList>
    </citation>
    <scope>NUCLEOTIDE SEQUENCE [LARGE SCALE GENOMIC DNA]</scope>
</reference>
<reference evidence="1 2" key="4">
    <citation type="journal article" date="1996" name="Virology">
        <title>Analysis of 76 kb of the chlorella virus PBCV-1 330-kb genome: map positions 182 to 258.</title>
        <authorList>
            <person name="Kutish G.F."/>
            <person name="Li Y."/>
            <person name="Lu Z."/>
            <person name="Furuta M."/>
            <person name="Rock D.L."/>
            <person name="Van Etten J.L."/>
        </authorList>
    </citation>
    <scope>NUCLEOTIDE SEQUENCE [LARGE SCALE GENOMIC DNA]</scope>
</reference>
<dbReference type="Proteomes" id="UP000000862">
    <property type="component" value="Segment"/>
</dbReference>
<evidence type="ECO:0000313" key="2">
    <source>
        <dbReference type="Proteomes" id="UP000000862"/>
    </source>
</evidence>
<dbReference type="GeneID" id="917876"/>
<reference evidence="1 2" key="2">
    <citation type="journal article" date="1995" name="Virology">
        <title>Analysis of 43 kb of the Chlorella virus PBCV-1 330-kb genome: map positions 45 to 88.</title>
        <authorList>
            <person name="Li Y."/>
            <person name="Lu Z."/>
            <person name="Burbank D.E."/>
            <person name="Kutish G.F."/>
            <person name="Rock D.L."/>
            <person name="Van Etten J.L."/>
        </authorList>
    </citation>
    <scope>NUCLEOTIDE SEQUENCE [LARGE SCALE GENOMIC DNA]</scope>
</reference>
<organismHost>
    <name type="scientific">Chlorella</name>
    <dbReference type="NCBI Taxonomy" id="3071"/>
</organismHost>
<organism evidence="1 2">
    <name type="scientific">Paramecium bursaria Chlorella virus 1</name>
    <name type="common">PBCV-1</name>
    <dbReference type="NCBI Taxonomy" id="10506"/>
    <lineage>
        <taxon>Viruses</taxon>
        <taxon>Varidnaviria</taxon>
        <taxon>Bamfordvirae</taxon>
        <taxon>Nucleocytoviricota</taxon>
        <taxon>Megaviricetes</taxon>
        <taxon>Algavirales</taxon>
        <taxon>Phycodnaviridae</taxon>
        <taxon>Chlorovirus</taxon>
        <taxon>Chlorovirus vanettense</taxon>
    </lineage>
</organism>